<dbReference type="AlphaFoldDB" id="A0AAV2EKU8"/>
<dbReference type="Proteomes" id="UP001497516">
    <property type="component" value="Chromosome 5"/>
</dbReference>
<keyword evidence="2" id="KW-1185">Reference proteome</keyword>
<organism evidence="1 2">
    <name type="scientific">Linum trigynum</name>
    <dbReference type="NCBI Taxonomy" id="586398"/>
    <lineage>
        <taxon>Eukaryota</taxon>
        <taxon>Viridiplantae</taxon>
        <taxon>Streptophyta</taxon>
        <taxon>Embryophyta</taxon>
        <taxon>Tracheophyta</taxon>
        <taxon>Spermatophyta</taxon>
        <taxon>Magnoliopsida</taxon>
        <taxon>eudicotyledons</taxon>
        <taxon>Gunneridae</taxon>
        <taxon>Pentapetalae</taxon>
        <taxon>rosids</taxon>
        <taxon>fabids</taxon>
        <taxon>Malpighiales</taxon>
        <taxon>Linaceae</taxon>
        <taxon>Linum</taxon>
    </lineage>
</organism>
<sequence length="101" mass="11582">MRPFLLDSKGVPSQISAIFRKYHFLSSLEAADYGIRPSLFSNNNEVYRSFSPWMISPISTDLSQSFSDGIFVILWAMNGHFLQILRATDHGFALRLFFNDD</sequence>
<evidence type="ECO:0000313" key="1">
    <source>
        <dbReference type="EMBL" id="CAL1386125.1"/>
    </source>
</evidence>
<gene>
    <name evidence="1" type="ORF">LTRI10_LOCUS27212</name>
</gene>
<protein>
    <submittedName>
        <fullName evidence="1">Uncharacterized protein</fullName>
    </submittedName>
</protein>
<name>A0AAV2EKU8_9ROSI</name>
<reference evidence="1 2" key="1">
    <citation type="submission" date="2024-04" db="EMBL/GenBank/DDBJ databases">
        <authorList>
            <person name="Fracassetti M."/>
        </authorList>
    </citation>
    <scope>NUCLEOTIDE SEQUENCE [LARGE SCALE GENOMIC DNA]</scope>
</reference>
<dbReference type="EMBL" id="OZ034818">
    <property type="protein sequence ID" value="CAL1386125.1"/>
    <property type="molecule type" value="Genomic_DNA"/>
</dbReference>
<evidence type="ECO:0000313" key="2">
    <source>
        <dbReference type="Proteomes" id="UP001497516"/>
    </source>
</evidence>
<proteinExistence type="predicted"/>
<accession>A0AAV2EKU8</accession>